<dbReference type="SUPFAM" id="SSF57716">
    <property type="entry name" value="Glucocorticoid receptor-like (DNA-binding domain)"/>
    <property type="match status" value="1"/>
</dbReference>
<dbReference type="Gene3D" id="3.40.50.10810">
    <property type="entry name" value="Tandem AAA-ATPase domain"/>
    <property type="match status" value="2"/>
</dbReference>
<feature type="domain" description="PARP-type" evidence="10">
    <location>
        <begin position="3"/>
        <end position="48"/>
    </location>
</feature>
<feature type="compositionally biased region" description="Basic residues" evidence="9">
    <location>
        <begin position="497"/>
        <end position="522"/>
    </location>
</feature>
<dbReference type="InterPro" id="IPR014001">
    <property type="entry name" value="Helicase_ATP-bd"/>
</dbReference>
<feature type="compositionally biased region" description="Basic residues" evidence="9">
    <location>
        <begin position="331"/>
        <end position="347"/>
    </location>
</feature>
<feature type="compositionally biased region" description="Basic residues" evidence="9">
    <location>
        <begin position="460"/>
        <end position="478"/>
    </location>
</feature>
<dbReference type="EMBL" id="FN648463">
    <property type="protein sequence ID" value="CBJ31735.1"/>
    <property type="molecule type" value="Genomic_DNA"/>
</dbReference>
<dbReference type="GO" id="GO:0003677">
    <property type="term" value="F:DNA binding"/>
    <property type="evidence" value="ECO:0007669"/>
    <property type="project" value="InterPro"/>
</dbReference>
<keyword evidence="13" id="KW-1185">Reference proteome</keyword>
<evidence type="ECO:0000256" key="5">
    <source>
        <dbReference type="ARBA" id="ARBA00022801"/>
    </source>
</evidence>
<dbReference type="InterPro" id="IPR050628">
    <property type="entry name" value="SNF2_RAD54_helicase_TF"/>
</dbReference>
<dbReference type="InterPro" id="IPR038718">
    <property type="entry name" value="SNF2-like_sf"/>
</dbReference>
<keyword evidence="2" id="KW-0479">Metal-binding</keyword>
<dbReference type="PROSITE" id="PS50064">
    <property type="entry name" value="ZF_PARP_2"/>
    <property type="match status" value="1"/>
</dbReference>
<proteinExistence type="predicted"/>
<feature type="compositionally biased region" description="Basic residues" evidence="9">
    <location>
        <begin position="390"/>
        <end position="399"/>
    </location>
</feature>
<evidence type="ECO:0000256" key="4">
    <source>
        <dbReference type="ARBA" id="ARBA00022771"/>
    </source>
</evidence>
<evidence type="ECO:0000256" key="2">
    <source>
        <dbReference type="ARBA" id="ARBA00022723"/>
    </source>
</evidence>
<keyword evidence="5" id="KW-0378">Hydrolase</keyword>
<evidence type="ECO:0000256" key="7">
    <source>
        <dbReference type="ARBA" id="ARBA00022840"/>
    </source>
</evidence>
<dbReference type="Pfam" id="PF00645">
    <property type="entry name" value="zf-PARP"/>
    <property type="match status" value="1"/>
</dbReference>
<dbReference type="OrthoDB" id="448448at2759"/>
<evidence type="ECO:0000259" key="10">
    <source>
        <dbReference type="PROSITE" id="PS50064"/>
    </source>
</evidence>
<feature type="region of interest" description="Disordered" evidence="9">
    <location>
        <begin position="291"/>
        <end position="561"/>
    </location>
</feature>
<dbReference type="SMART" id="SM01336">
    <property type="entry name" value="zf-PARP"/>
    <property type="match status" value="1"/>
</dbReference>
<evidence type="ECO:0000313" key="12">
    <source>
        <dbReference type="EMBL" id="CBJ31735.1"/>
    </source>
</evidence>
<dbReference type="AlphaFoldDB" id="D7FUS9"/>
<dbReference type="GO" id="GO:0008094">
    <property type="term" value="F:ATP-dependent activity, acting on DNA"/>
    <property type="evidence" value="ECO:0007669"/>
    <property type="project" value="TreeGrafter"/>
</dbReference>
<dbReference type="Gene3D" id="3.30.1740.10">
    <property type="entry name" value="Zinc finger, PARP-type"/>
    <property type="match status" value="1"/>
</dbReference>
<keyword evidence="4" id="KW-0863">Zinc-finger</keyword>
<dbReference type="Proteomes" id="UP000002630">
    <property type="component" value="Linkage Group LG16"/>
</dbReference>
<dbReference type="GO" id="GO:0008270">
    <property type="term" value="F:zinc ion binding"/>
    <property type="evidence" value="ECO:0007669"/>
    <property type="project" value="UniProtKB-KW"/>
</dbReference>
<dbReference type="SUPFAM" id="SSF52540">
    <property type="entry name" value="P-loop containing nucleoside triphosphate hydrolases"/>
    <property type="match status" value="2"/>
</dbReference>
<keyword evidence="8" id="KW-0539">Nucleus</keyword>
<dbReference type="InterPro" id="IPR036957">
    <property type="entry name" value="Znf_PARP_sf"/>
</dbReference>
<reference evidence="12 13" key="1">
    <citation type="journal article" date="2010" name="Nature">
        <title>The Ectocarpus genome and the independent evolution of multicellularity in brown algae.</title>
        <authorList>
            <person name="Cock J.M."/>
            <person name="Sterck L."/>
            <person name="Rouze P."/>
            <person name="Scornet D."/>
            <person name="Allen A.E."/>
            <person name="Amoutzias G."/>
            <person name="Anthouard V."/>
            <person name="Artiguenave F."/>
            <person name="Aury J.M."/>
            <person name="Badger J.H."/>
            <person name="Beszteri B."/>
            <person name="Billiau K."/>
            <person name="Bonnet E."/>
            <person name="Bothwell J.H."/>
            <person name="Bowler C."/>
            <person name="Boyen C."/>
            <person name="Brownlee C."/>
            <person name="Carrano C.J."/>
            <person name="Charrier B."/>
            <person name="Cho G.Y."/>
            <person name="Coelho S.M."/>
            <person name="Collen J."/>
            <person name="Corre E."/>
            <person name="Da Silva C."/>
            <person name="Delage L."/>
            <person name="Delaroque N."/>
            <person name="Dittami S.M."/>
            <person name="Doulbeau S."/>
            <person name="Elias M."/>
            <person name="Farnham G."/>
            <person name="Gachon C.M."/>
            <person name="Gschloessl B."/>
            <person name="Heesch S."/>
            <person name="Jabbari K."/>
            <person name="Jubin C."/>
            <person name="Kawai H."/>
            <person name="Kimura K."/>
            <person name="Kloareg B."/>
            <person name="Kupper F.C."/>
            <person name="Lang D."/>
            <person name="Le Bail A."/>
            <person name="Leblanc C."/>
            <person name="Lerouge P."/>
            <person name="Lohr M."/>
            <person name="Lopez P.J."/>
            <person name="Martens C."/>
            <person name="Maumus F."/>
            <person name="Michel G."/>
            <person name="Miranda-Saavedra D."/>
            <person name="Morales J."/>
            <person name="Moreau H."/>
            <person name="Motomura T."/>
            <person name="Nagasato C."/>
            <person name="Napoli C.A."/>
            <person name="Nelson D.R."/>
            <person name="Nyvall-Collen P."/>
            <person name="Peters A.F."/>
            <person name="Pommier C."/>
            <person name="Potin P."/>
            <person name="Poulain J."/>
            <person name="Quesneville H."/>
            <person name="Read B."/>
            <person name="Rensing S.A."/>
            <person name="Ritter A."/>
            <person name="Rousvoal S."/>
            <person name="Samanta M."/>
            <person name="Samson G."/>
            <person name="Schroeder D.C."/>
            <person name="Segurens B."/>
            <person name="Strittmatter M."/>
            <person name="Tonon T."/>
            <person name="Tregear J.W."/>
            <person name="Valentin K."/>
            <person name="von Dassow P."/>
            <person name="Yamagishi T."/>
            <person name="Van de Peer Y."/>
            <person name="Wincker P."/>
        </authorList>
    </citation>
    <scope>NUCLEOTIDE SEQUENCE [LARGE SCALE GENOMIC DNA]</scope>
    <source>
        <strain evidence="13">Ec32 / CCAP1310/4</strain>
    </source>
</reference>
<dbReference type="PANTHER" id="PTHR45626">
    <property type="entry name" value="TRANSCRIPTION TERMINATION FACTOR 2-RELATED"/>
    <property type="match status" value="1"/>
</dbReference>
<evidence type="ECO:0000259" key="11">
    <source>
        <dbReference type="PROSITE" id="PS51192"/>
    </source>
</evidence>
<keyword evidence="7" id="KW-0067">ATP-binding</keyword>
<keyword evidence="6" id="KW-0862">Zinc</keyword>
<name>D7FUS9_ECTSI</name>
<feature type="compositionally biased region" description="Acidic residues" evidence="9">
    <location>
        <begin position="405"/>
        <end position="416"/>
    </location>
</feature>
<evidence type="ECO:0000256" key="8">
    <source>
        <dbReference type="ARBA" id="ARBA00023242"/>
    </source>
</evidence>
<evidence type="ECO:0000256" key="3">
    <source>
        <dbReference type="ARBA" id="ARBA00022741"/>
    </source>
</evidence>
<feature type="compositionally biased region" description="Acidic residues" evidence="9">
    <location>
        <begin position="357"/>
        <end position="366"/>
    </location>
</feature>
<comment type="subcellular location">
    <subcellularLocation>
        <location evidence="1">Nucleus</location>
    </subcellularLocation>
</comment>
<dbReference type="GO" id="GO:0005634">
    <property type="term" value="C:nucleus"/>
    <property type="evidence" value="ECO:0007669"/>
    <property type="project" value="UniProtKB-SubCell"/>
</dbReference>
<dbReference type="InterPro" id="IPR000330">
    <property type="entry name" value="SNF2_N"/>
</dbReference>
<organism evidence="12 13">
    <name type="scientific">Ectocarpus siliculosus</name>
    <name type="common">Brown alga</name>
    <name type="synonym">Conferva siliculosa</name>
    <dbReference type="NCBI Taxonomy" id="2880"/>
    <lineage>
        <taxon>Eukaryota</taxon>
        <taxon>Sar</taxon>
        <taxon>Stramenopiles</taxon>
        <taxon>Ochrophyta</taxon>
        <taxon>PX clade</taxon>
        <taxon>Phaeophyceae</taxon>
        <taxon>Ectocarpales</taxon>
        <taxon>Ectocarpaceae</taxon>
        <taxon>Ectocarpus</taxon>
    </lineage>
</organism>
<dbReference type="InterPro" id="IPR001510">
    <property type="entry name" value="Znf_PARP"/>
</dbReference>
<protein>
    <submittedName>
        <fullName evidence="12">DNA repair protein</fullName>
    </submittedName>
</protein>
<dbReference type="GO" id="GO:0016787">
    <property type="term" value="F:hydrolase activity"/>
    <property type="evidence" value="ECO:0007669"/>
    <property type="project" value="UniProtKB-KW"/>
</dbReference>
<evidence type="ECO:0000313" key="13">
    <source>
        <dbReference type="Proteomes" id="UP000002630"/>
    </source>
</evidence>
<dbReference type="PROSITE" id="PS51192">
    <property type="entry name" value="HELICASE_ATP_BIND_1"/>
    <property type="match status" value="1"/>
</dbReference>
<dbReference type="CDD" id="cd18008">
    <property type="entry name" value="DEXDc_SHPRH-like"/>
    <property type="match status" value="1"/>
</dbReference>
<dbReference type="SMART" id="SM00487">
    <property type="entry name" value="DEXDc"/>
    <property type="match status" value="1"/>
</dbReference>
<dbReference type="InterPro" id="IPR027417">
    <property type="entry name" value="P-loop_NTPase"/>
</dbReference>
<dbReference type="GO" id="GO:0006289">
    <property type="term" value="P:nucleotide-excision repair"/>
    <property type="evidence" value="ECO:0007669"/>
    <property type="project" value="TreeGrafter"/>
</dbReference>
<dbReference type="STRING" id="2880.D7FUS9"/>
<evidence type="ECO:0000256" key="1">
    <source>
        <dbReference type="ARBA" id="ARBA00004123"/>
    </source>
</evidence>
<evidence type="ECO:0000256" key="9">
    <source>
        <dbReference type="SAM" id="MobiDB-lite"/>
    </source>
</evidence>
<keyword evidence="3" id="KW-0547">Nucleotide-binding</keyword>
<accession>D7FUS9</accession>
<dbReference type="EMBL" id="FN649741">
    <property type="protein sequence ID" value="CBJ31735.1"/>
    <property type="molecule type" value="Genomic_DNA"/>
</dbReference>
<dbReference type="PANTHER" id="PTHR45626:SF12">
    <property type="entry name" value="DNA REPAIR PROTEIN RAD16"/>
    <property type="match status" value="1"/>
</dbReference>
<dbReference type="GO" id="GO:0005524">
    <property type="term" value="F:ATP binding"/>
    <property type="evidence" value="ECO:0007669"/>
    <property type="project" value="UniProtKB-KW"/>
</dbReference>
<dbReference type="Pfam" id="PF00176">
    <property type="entry name" value="SNF2-rel_dom"/>
    <property type="match status" value="2"/>
</dbReference>
<gene>
    <name evidence="12" type="ORF">Esi_0279_0004</name>
</gene>
<feature type="compositionally biased region" description="Acidic residues" evidence="9">
    <location>
        <begin position="527"/>
        <end position="550"/>
    </location>
</feature>
<feature type="domain" description="Helicase ATP-binding" evidence="11">
    <location>
        <begin position="128"/>
        <end position="252"/>
    </location>
</feature>
<sequence length="644" mass="69541">MRYVCEIAKTSRAMCRRCDEKIMKGALKIGVVTEGSWGPSTQWHHLMCTVFKVTTPEEVEGYGDLDDAAQTLLEQKVVKSQGEVDDMYEPITPDDLVRKEWTEKANCPDDIMATLLPYQAEGLAWMLNQEKLDYKGGILADEMGMGKTLQAICTIVANRVNKKDKVMQERWAKSEEEMGPGGASKESRGGTLVVCPTIALKQWHSELARFVKPGVLKVVIHHGAKRATLAEDLTSADVVLTTYAIVENEHRKAYAGDKVACPDCGKTLYPDKMFVHRKYFCGDSAQRTEAQAKTQRKGKAAKGVAPWRRKDKGGKKGGGTDADNGTTRINVKVKGKGKGGSATKKRGAATGKKAAESSEEEEEDETATTKINVRVKVSPRAKRAAAAAAAKKKKTRSRGSSRDSSDDDDDDDDFEEPSANGKKRKSTAGGGKGGGGKRGRRDKADADEEGKTTDISTGKRGGKGKARGKGAAKQKRKRGGDGDDDSDWGGTTDISKAKGKGKNTKKKGGKTKKKSGGSKGKRAAGESDSEWGEPSEDSDSDYSSGDDDSDAGNGRGGGARAKKEAAFAKVLKDMMDKRDSAEPGVLQEISWQRIMLDEAHFIKDRSTSTAKAVFALTSLYRWCLTGTPLQNRVSHAACFWVGDT</sequence>
<evidence type="ECO:0000256" key="6">
    <source>
        <dbReference type="ARBA" id="ARBA00022833"/>
    </source>
</evidence>
<dbReference type="InParanoid" id="D7FUS9"/>
<dbReference type="eggNOG" id="KOG1002">
    <property type="taxonomic scope" value="Eukaryota"/>
</dbReference>